<organism evidence="11 12">
    <name type="scientific">Streptomyces kaniharaensis</name>
    <dbReference type="NCBI Taxonomy" id="212423"/>
    <lineage>
        <taxon>Bacteria</taxon>
        <taxon>Bacillati</taxon>
        <taxon>Actinomycetota</taxon>
        <taxon>Actinomycetes</taxon>
        <taxon>Kitasatosporales</taxon>
        <taxon>Streptomycetaceae</taxon>
        <taxon>Streptomyces</taxon>
    </lineage>
</organism>
<reference evidence="11 12" key="1">
    <citation type="submission" date="2019-09" db="EMBL/GenBank/DDBJ databases">
        <title>Genome Sequences of Streptomyces kaniharaensis ATCC 21070.</title>
        <authorList>
            <person name="Zhu W."/>
            <person name="De Crecy-Lagard V."/>
            <person name="Richards N.G."/>
        </authorList>
    </citation>
    <scope>NUCLEOTIDE SEQUENCE [LARGE SCALE GENOMIC DNA]</scope>
    <source>
        <strain evidence="11 12">SF-557</strain>
    </source>
</reference>
<dbReference type="GO" id="GO:0046872">
    <property type="term" value="F:metal ion binding"/>
    <property type="evidence" value="ECO:0007669"/>
    <property type="project" value="UniProtKB-KW"/>
</dbReference>
<dbReference type="OrthoDB" id="9804698at2"/>
<evidence type="ECO:0000313" key="12">
    <source>
        <dbReference type="Proteomes" id="UP000450000"/>
    </source>
</evidence>
<keyword evidence="6 8" id="KW-0456">Lyase</keyword>
<dbReference type="Proteomes" id="UP000450000">
    <property type="component" value="Unassembled WGS sequence"/>
</dbReference>
<evidence type="ECO:0000256" key="9">
    <source>
        <dbReference type="PIRSR" id="PIRSR006113-1"/>
    </source>
</evidence>
<comment type="cofactor">
    <cofactor evidence="8 10">
        <name>Zn(2+)</name>
        <dbReference type="ChEBI" id="CHEBI:29105"/>
    </cofactor>
    <text evidence="8 10">Binds 1 zinc ion per subunit.</text>
</comment>
<name>A0A6N7L317_9ACTN</name>
<protein>
    <recommendedName>
        <fullName evidence="3 8">6-carboxy-5,6,7,8-tetrahydropterin synthase</fullName>
        <ecNumber evidence="8">4.-.-.-</ecNumber>
    </recommendedName>
</protein>
<evidence type="ECO:0000256" key="10">
    <source>
        <dbReference type="PIRSR" id="PIRSR006113-2"/>
    </source>
</evidence>
<dbReference type="InterPro" id="IPR007115">
    <property type="entry name" value="6-PTP_synth/QueD"/>
</dbReference>
<evidence type="ECO:0000256" key="6">
    <source>
        <dbReference type="ARBA" id="ARBA00023239"/>
    </source>
</evidence>
<comment type="pathway">
    <text evidence="1 8">Purine metabolism; 7-cyano-7-deazaguanine biosynthesis.</text>
</comment>
<keyword evidence="4 8" id="KW-0479">Metal-binding</keyword>
<accession>A0A6N7L317</accession>
<dbReference type="Pfam" id="PF01242">
    <property type="entry name" value="PTPS"/>
    <property type="match status" value="1"/>
</dbReference>
<dbReference type="SUPFAM" id="SSF55620">
    <property type="entry name" value="Tetrahydrobiopterin biosynthesis enzymes-like"/>
    <property type="match status" value="1"/>
</dbReference>
<dbReference type="UniPathway" id="UPA00391"/>
<dbReference type="PANTHER" id="PTHR12589">
    <property type="entry name" value="PYRUVOYL TETRAHYDROBIOPTERIN SYNTHASE"/>
    <property type="match status" value="1"/>
</dbReference>
<evidence type="ECO:0000313" key="11">
    <source>
        <dbReference type="EMBL" id="MQS17605.1"/>
    </source>
</evidence>
<proteinExistence type="inferred from homology"/>
<feature type="binding site" evidence="10">
    <location>
        <position position="44"/>
    </location>
    <ligand>
        <name>Zn(2+)</name>
        <dbReference type="ChEBI" id="CHEBI:29105"/>
    </ligand>
</feature>
<dbReference type="AlphaFoldDB" id="A0A6N7L317"/>
<dbReference type="GO" id="GO:0070497">
    <property type="term" value="F:6-carboxytetrahydropterin synthase activity"/>
    <property type="evidence" value="ECO:0007669"/>
    <property type="project" value="UniProtKB-EC"/>
</dbReference>
<dbReference type="InterPro" id="IPR038418">
    <property type="entry name" value="6-PTP_synth/QueD_sf"/>
</dbReference>
<evidence type="ECO:0000256" key="3">
    <source>
        <dbReference type="ARBA" id="ARBA00018141"/>
    </source>
</evidence>
<feature type="active site" description="Charge relay system" evidence="9">
    <location>
        <position position="84"/>
    </location>
</feature>
<dbReference type="GO" id="GO:0008616">
    <property type="term" value="P:tRNA queuosine(34) biosynthetic process"/>
    <property type="evidence" value="ECO:0007669"/>
    <property type="project" value="UniProtKB-KW"/>
</dbReference>
<evidence type="ECO:0000256" key="7">
    <source>
        <dbReference type="ARBA" id="ARBA00048807"/>
    </source>
</evidence>
<evidence type="ECO:0000256" key="5">
    <source>
        <dbReference type="ARBA" id="ARBA00022833"/>
    </source>
</evidence>
<comment type="caution">
    <text evidence="11">The sequence shown here is derived from an EMBL/GenBank/DDBJ whole genome shotgun (WGS) entry which is preliminary data.</text>
</comment>
<feature type="active site" description="Charge relay system" evidence="9">
    <location>
        <position position="127"/>
    </location>
</feature>
<dbReference type="PIRSF" id="PIRSF006113">
    <property type="entry name" value="PTP_synth"/>
    <property type="match status" value="1"/>
</dbReference>
<gene>
    <name evidence="11" type="ORF">F7Q99_36820</name>
</gene>
<evidence type="ECO:0000256" key="8">
    <source>
        <dbReference type="PIRNR" id="PIRNR006113"/>
    </source>
</evidence>
<feature type="binding site" evidence="10">
    <location>
        <position position="46"/>
    </location>
    <ligand>
        <name>Zn(2+)</name>
        <dbReference type="ChEBI" id="CHEBI:29105"/>
    </ligand>
</feature>
<keyword evidence="8" id="KW-0671">Queuosine biosynthesis</keyword>
<dbReference type="EC" id="4.-.-.-" evidence="8"/>
<dbReference type="EMBL" id="WBOF01000005">
    <property type="protein sequence ID" value="MQS17605.1"/>
    <property type="molecule type" value="Genomic_DNA"/>
</dbReference>
<keyword evidence="5 8" id="KW-0862">Zinc</keyword>
<dbReference type="Gene3D" id="3.30.479.10">
    <property type="entry name" value="6-pyruvoyl tetrahydropterin synthase/QueD"/>
    <property type="match status" value="1"/>
</dbReference>
<dbReference type="PANTHER" id="PTHR12589:SF7">
    <property type="entry name" value="6-PYRUVOYL TETRAHYDROBIOPTERIN SYNTHASE"/>
    <property type="match status" value="1"/>
</dbReference>
<feature type="binding site" evidence="10">
    <location>
        <position position="29"/>
    </location>
    <ligand>
        <name>Zn(2+)</name>
        <dbReference type="ChEBI" id="CHEBI:29105"/>
    </ligand>
</feature>
<evidence type="ECO:0000256" key="1">
    <source>
        <dbReference type="ARBA" id="ARBA00005061"/>
    </source>
</evidence>
<keyword evidence="12" id="KW-1185">Reference proteome</keyword>
<evidence type="ECO:0000256" key="4">
    <source>
        <dbReference type="ARBA" id="ARBA00022723"/>
    </source>
</evidence>
<comment type="similarity">
    <text evidence="2 8">Belongs to the PTPS family. QueD subfamily.</text>
</comment>
<sequence length="140" mass="15286">MALSTALPAVGMPPGVFRIGKSFTFEAGHRLTGLPPEHQCSRQHGHSYTVEVELVADELVTPGFVTDFADLKPFKAFLDGELDHRNLHEILPVEATSELLAQYLAGWFVQHVQPGIPGRLAAVQVRETGSSWARFEVAAP</sequence>
<feature type="active site" description="Proton acceptor" evidence="9">
    <location>
        <position position="40"/>
    </location>
</feature>
<evidence type="ECO:0000256" key="2">
    <source>
        <dbReference type="ARBA" id="ARBA00008900"/>
    </source>
</evidence>
<comment type="catalytic activity">
    <reaction evidence="7 8">
        <text>7,8-dihydroneopterin 3'-triphosphate + H2O = 6-carboxy-5,6,7,8-tetrahydropterin + triphosphate + acetaldehyde + 2 H(+)</text>
        <dbReference type="Rhea" id="RHEA:27966"/>
        <dbReference type="ChEBI" id="CHEBI:15343"/>
        <dbReference type="ChEBI" id="CHEBI:15377"/>
        <dbReference type="ChEBI" id="CHEBI:15378"/>
        <dbReference type="ChEBI" id="CHEBI:18036"/>
        <dbReference type="ChEBI" id="CHEBI:58462"/>
        <dbReference type="ChEBI" id="CHEBI:61032"/>
        <dbReference type="EC" id="4.1.2.50"/>
    </reaction>
</comment>